<keyword evidence="5" id="KW-0445">Lipid transport</keyword>
<keyword evidence="3 8" id="KW-0256">Endoplasmic reticulum</keyword>
<evidence type="ECO:0000256" key="1">
    <source>
        <dbReference type="ARBA" id="ARBA00022448"/>
    </source>
</evidence>
<keyword evidence="12" id="KW-1185">Reference proteome</keyword>
<dbReference type="AlphaFoldDB" id="A0A9P8AHX3"/>
<dbReference type="GeneID" id="66114268"/>
<dbReference type="InterPro" id="IPR027537">
    <property type="entry name" value="Mmm1"/>
</dbReference>
<keyword evidence="1" id="KW-0813">Transport</keyword>
<dbReference type="Proteomes" id="UP000790833">
    <property type="component" value="Unassembled WGS sequence"/>
</dbReference>
<dbReference type="GO" id="GO:0015914">
    <property type="term" value="P:phospholipid transport"/>
    <property type="evidence" value="ECO:0007669"/>
    <property type="project" value="TreeGrafter"/>
</dbReference>
<evidence type="ECO:0000256" key="6">
    <source>
        <dbReference type="ARBA" id="ARBA00023121"/>
    </source>
</evidence>
<name>A0A9P8AHX3_9ASCO</name>
<dbReference type="Pfam" id="PF10296">
    <property type="entry name" value="MMM1"/>
    <property type="match status" value="1"/>
</dbReference>
<evidence type="ECO:0000259" key="10">
    <source>
        <dbReference type="PROSITE" id="PS51847"/>
    </source>
</evidence>
<dbReference type="PANTHER" id="PTHR13466:SF0">
    <property type="entry name" value="SMP-LTD DOMAIN-CONTAINING PROTEIN"/>
    <property type="match status" value="1"/>
</dbReference>
<dbReference type="InterPro" id="IPR031468">
    <property type="entry name" value="SMP_LBD"/>
</dbReference>
<evidence type="ECO:0000313" key="11">
    <source>
        <dbReference type="EMBL" id="KAG7193140.1"/>
    </source>
</evidence>
<keyword evidence="6" id="KW-0446">Lipid-binding</keyword>
<dbReference type="GO" id="GO:0005789">
    <property type="term" value="C:endoplasmic reticulum membrane"/>
    <property type="evidence" value="ECO:0007669"/>
    <property type="project" value="UniProtKB-SubCell"/>
</dbReference>
<feature type="topological domain" description="Lumenal" evidence="8">
    <location>
        <begin position="1"/>
        <end position="57"/>
    </location>
</feature>
<keyword evidence="7 8" id="KW-0472">Membrane</keyword>
<comment type="subunit">
    <text evidence="8">Homodimer. Component of the ER-mitochondria encounter structure (ERMES) or MDM complex, composed of MMM1, MDM10, MDM12 and MDM34. A MMM1 homodimer associates with one molecule of MDM12 on each side in a pairwise head-to-tail manner, and the SMP-LTD domains of MMM1 and MDM12 generate a continuous hydrophobic tunnel for phospholipid trafficking.</text>
</comment>
<evidence type="ECO:0000256" key="2">
    <source>
        <dbReference type="ARBA" id="ARBA00022692"/>
    </source>
</evidence>
<dbReference type="EMBL" id="JAHMUF010000013">
    <property type="protein sequence ID" value="KAG7193140.1"/>
    <property type="molecule type" value="Genomic_DNA"/>
</dbReference>
<feature type="topological domain" description="Cytoplasmic" evidence="8">
    <location>
        <begin position="79"/>
        <end position="355"/>
    </location>
</feature>
<accession>A0A9P8AHX3</accession>
<evidence type="ECO:0000313" key="12">
    <source>
        <dbReference type="Proteomes" id="UP000790833"/>
    </source>
</evidence>
<evidence type="ECO:0000256" key="5">
    <source>
        <dbReference type="ARBA" id="ARBA00023055"/>
    </source>
</evidence>
<protein>
    <recommendedName>
        <fullName evidence="8">Maintenance of mitochondrial morphology protein 1</fullName>
    </recommendedName>
</protein>
<feature type="domain" description="SMP-LTD" evidence="10">
    <location>
        <begin position="144"/>
        <end position="338"/>
    </location>
</feature>
<feature type="transmembrane region" description="Helical" evidence="9">
    <location>
        <begin position="59"/>
        <end position="79"/>
    </location>
</feature>
<comment type="similarity">
    <text evidence="8">Belongs to the MMM1 family.</text>
</comment>
<evidence type="ECO:0000256" key="7">
    <source>
        <dbReference type="ARBA" id="ARBA00023136"/>
    </source>
</evidence>
<evidence type="ECO:0000256" key="8">
    <source>
        <dbReference type="HAMAP-Rule" id="MF_03103"/>
    </source>
</evidence>
<reference evidence="11" key="1">
    <citation type="submission" date="2021-03" db="EMBL/GenBank/DDBJ databases">
        <authorList>
            <person name="Palmer J.M."/>
        </authorList>
    </citation>
    <scope>NUCLEOTIDE SEQUENCE</scope>
    <source>
        <strain evidence="11">ARV_011</strain>
    </source>
</reference>
<dbReference type="GO" id="GO:1990456">
    <property type="term" value="P:mitochondrion-endoplasmic reticulum membrane tethering"/>
    <property type="evidence" value="ECO:0007669"/>
    <property type="project" value="TreeGrafter"/>
</dbReference>
<dbReference type="GO" id="GO:0032865">
    <property type="term" value="C:ERMES complex"/>
    <property type="evidence" value="ECO:0007669"/>
    <property type="project" value="UniProtKB-UniRule"/>
</dbReference>
<evidence type="ECO:0000256" key="3">
    <source>
        <dbReference type="ARBA" id="ARBA00022824"/>
    </source>
</evidence>
<dbReference type="PANTHER" id="PTHR13466">
    <property type="entry name" value="TEX2 PROTEIN-RELATED"/>
    <property type="match status" value="1"/>
</dbReference>
<evidence type="ECO:0000256" key="4">
    <source>
        <dbReference type="ARBA" id="ARBA00022989"/>
    </source>
</evidence>
<gene>
    <name evidence="8 11" type="primary">MMM1</name>
    <name evidence="11" type="ORF">KQ657_000894</name>
</gene>
<dbReference type="OrthoDB" id="5599157at2759"/>
<dbReference type="InterPro" id="IPR019411">
    <property type="entry name" value="MMM1_dom"/>
</dbReference>
<proteinExistence type="inferred from homology"/>
<dbReference type="CDD" id="cd21671">
    <property type="entry name" value="SMP_Mmm1"/>
    <property type="match status" value="1"/>
</dbReference>
<comment type="function">
    <text evidence="8">Component of the ERMES/MDM complex, which serves as a molecular tether to connect the endoplasmic reticulum (ER) and mitochondria. Components of this complex are involved in the control of mitochondrial shape and protein biogenesis, and function in nonvesicular lipid trafficking between the ER and mitochondria. The MDM12-MMM1 subcomplex functions in the major beta-barrel assembly pathway that is responsible for biogenesis of all outer membrane beta-barrel proteins, and acts in a late step after the SAM complex. The MDM10-MDM12-MMM1 subcomplex further acts in the TOM40-specific pathway after the action of the MDM12-MMM1 complex. Essential for establishing and maintaining the structure of mitochondria and maintenance of mtDNA nucleoids.</text>
</comment>
<dbReference type="PROSITE" id="PS51847">
    <property type="entry name" value="SMP"/>
    <property type="match status" value="1"/>
</dbReference>
<keyword evidence="2 8" id="KW-0812">Transmembrane</keyword>
<dbReference type="GO" id="GO:0045040">
    <property type="term" value="P:protein insertion into mitochondrial outer membrane"/>
    <property type="evidence" value="ECO:0007669"/>
    <property type="project" value="UniProtKB-UniRule"/>
</dbReference>
<dbReference type="HAMAP" id="MF_03103">
    <property type="entry name" value="Mmm1"/>
    <property type="match status" value="1"/>
</dbReference>
<dbReference type="RefSeq" id="XP_043048688.1">
    <property type="nucleotide sequence ID" value="XM_043191716.1"/>
</dbReference>
<keyword evidence="4 8" id="KW-1133">Transmembrane helix</keyword>
<sequence length="355" mass="39775">MDTDIQHKLDSLQRLQEQLFKQQRDLLFHQQQQGVSTETLRPSHSNSGSTNWSFTQGLIVGQLSVIFVIAVFIKFFVFADHNSTTSSSSSSNSAVGVIINRDEQRKEKDSGGGGGSLDPATTSDATLKLNTILEKTYYDVLNHSPELLDWFTVLIAQAIQQLRVDALVADNVYHSLNDFLQTLELPDFLDTISLTEIDVGDDFPIFSNCRIQKNSLGRLEAKIDVDLSDTLTLGIKTKLLLNQPRPLTAVLPVELSVSIVRFSACLSVSMFSDDEDEGTALVFSFGQDYRLEFTVKSSIGSRAKLQDVPKIGQLIDSRLRKWFQDRCVEPKSQVVMLPSFWPRSKNTREQPQPVD</sequence>
<evidence type="ECO:0000256" key="9">
    <source>
        <dbReference type="SAM" id="Phobius"/>
    </source>
</evidence>
<comment type="caution">
    <text evidence="11">The sequence shown here is derived from an EMBL/GenBank/DDBJ whole genome shotgun (WGS) entry which is preliminary data.</text>
</comment>
<comment type="subcellular location">
    <subcellularLocation>
        <location evidence="8">Endoplasmic reticulum membrane</location>
        <topology evidence="8">Single-pass type I membrane protein</topology>
    </subcellularLocation>
    <text evidence="8">The ERMES/MDM complex localizes to a few discrete foci (around 10 per single cell), that represent mitochondria-endoplasmic reticulum junctions. These foci are often found next to mtDNA nucleoids.</text>
</comment>
<organism evidence="11 12">
    <name type="scientific">Scheffersomyces spartinae</name>
    <dbReference type="NCBI Taxonomy" id="45513"/>
    <lineage>
        <taxon>Eukaryota</taxon>
        <taxon>Fungi</taxon>
        <taxon>Dikarya</taxon>
        <taxon>Ascomycota</taxon>
        <taxon>Saccharomycotina</taxon>
        <taxon>Pichiomycetes</taxon>
        <taxon>Debaryomycetaceae</taxon>
        <taxon>Scheffersomyces</taxon>
    </lineage>
</organism>
<dbReference type="GO" id="GO:0008289">
    <property type="term" value="F:lipid binding"/>
    <property type="evidence" value="ECO:0007669"/>
    <property type="project" value="UniProtKB-KW"/>
</dbReference>